<dbReference type="Pfam" id="PF08940">
    <property type="entry name" value="DUF1918"/>
    <property type="match status" value="1"/>
</dbReference>
<name>A0ABN2T5S1_9ACTN</name>
<dbReference type="InterPro" id="IPR015035">
    <property type="entry name" value="DUF1918"/>
</dbReference>
<dbReference type="EMBL" id="BAAAPC010000011">
    <property type="protein sequence ID" value="GAA1999409.1"/>
    <property type="molecule type" value="Genomic_DNA"/>
</dbReference>
<evidence type="ECO:0000313" key="3">
    <source>
        <dbReference type="Proteomes" id="UP001501585"/>
    </source>
</evidence>
<sequence length="79" mass="8943">MPPPQKFESAIREIPMHATVGDRVHIKGRVVGMKEHVGEIVEVRGTEGEPPYRVRFEDGHESLIFPGPDCIVEPRRPMD</sequence>
<dbReference type="Gene3D" id="2.30.30.440">
    <property type="entry name" value="Domain of unknown function DUF1918"/>
    <property type="match status" value="1"/>
</dbReference>
<accession>A0ABN2T5S1</accession>
<evidence type="ECO:0000259" key="1">
    <source>
        <dbReference type="Pfam" id="PF08940"/>
    </source>
</evidence>
<organism evidence="2 3">
    <name type="scientific">Nocardiopsis rhodophaea</name>
    <dbReference type="NCBI Taxonomy" id="280238"/>
    <lineage>
        <taxon>Bacteria</taxon>
        <taxon>Bacillati</taxon>
        <taxon>Actinomycetota</taxon>
        <taxon>Actinomycetes</taxon>
        <taxon>Streptosporangiales</taxon>
        <taxon>Nocardiopsidaceae</taxon>
        <taxon>Nocardiopsis</taxon>
    </lineage>
</organism>
<dbReference type="SUPFAM" id="SSF50118">
    <property type="entry name" value="Cell growth inhibitor/plasmid maintenance toxic component"/>
    <property type="match status" value="1"/>
</dbReference>
<comment type="caution">
    <text evidence="2">The sequence shown here is derived from an EMBL/GenBank/DDBJ whole genome shotgun (WGS) entry which is preliminary data.</text>
</comment>
<proteinExistence type="predicted"/>
<evidence type="ECO:0000313" key="2">
    <source>
        <dbReference type="EMBL" id="GAA1999409.1"/>
    </source>
</evidence>
<reference evidence="2 3" key="1">
    <citation type="journal article" date="2019" name="Int. J. Syst. Evol. Microbiol.">
        <title>The Global Catalogue of Microorganisms (GCM) 10K type strain sequencing project: providing services to taxonomists for standard genome sequencing and annotation.</title>
        <authorList>
            <consortium name="The Broad Institute Genomics Platform"/>
            <consortium name="The Broad Institute Genome Sequencing Center for Infectious Disease"/>
            <person name="Wu L."/>
            <person name="Ma J."/>
        </authorList>
    </citation>
    <scope>NUCLEOTIDE SEQUENCE [LARGE SCALE GENOMIC DNA]</scope>
    <source>
        <strain evidence="2 3">JCM 15313</strain>
    </source>
</reference>
<dbReference type="Proteomes" id="UP001501585">
    <property type="component" value="Unassembled WGS sequence"/>
</dbReference>
<feature type="domain" description="DUF1918" evidence="1">
    <location>
        <begin position="16"/>
        <end position="72"/>
    </location>
</feature>
<keyword evidence="3" id="KW-1185">Reference proteome</keyword>
<protein>
    <recommendedName>
        <fullName evidence="1">DUF1918 domain-containing protein</fullName>
    </recommendedName>
</protein>
<gene>
    <name evidence="2" type="ORF">GCM10009799_28300</name>
</gene>